<accession>A0A842HDT4</accession>
<organism evidence="1 2">
    <name type="scientific">Ruficoccus amylovorans</name>
    <dbReference type="NCBI Taxonomy" id="1804625"/>
    <lineage>
        <taxon>Bacteria</taxon>
        <taxon>Pseudomonadati</taxon>
        <taxon>Verrucomicrobiota</taxon>
        <taxon>Opitutia</taxon>
        <taxon>Puniceicoccales</taxon>
        <taxon>Cerasicoccaceae</taxon>
        <taxon>Ruficoccus</taxon>
    </lineage>
</organism>
<dbReference type="AlphaFoldDB" id="A0A842HDT4"/>
<proteinExistence type="predicted"/>
<evidence type="ECO:0000313" key="1">
    <source>
        <dbReference type="EMBL" id="MBC2593511.1"/>
    </source>
</evidence>
<dbReference type="Proteomes" id="UP000546464">
    <property type="component" value="Unassembled WGS sequence"/>
</dbReference>
<protein>
    <submittedName>
        <fullName evidence="1">Uncharacterized protein</fullName>
    </submittedName>
</protein>
<reference evidence="1 2" key="1">
    <citation type="submission" date="2020-07" db="EMBL/GenBank/DDBJ databases">
        <authorList>
            <person name="Feng X."/>
        </authorList>
    </citation>
    <scope>NUCLEOTIDE SEQUENCE [LARGE SCALE GENOMIC DNA]</scope>
    <source>
        <strain evidence="1 2">JCM31066</strain>
    </source>
</reference>
<comment type="caution">
    <text evidence="1">The sequence shown here is derived from an EMBL/GenBank/DDBJ whole genome shotgun (WGS) entry which is preliminary data.</text>
</comment>
<sequence>MFTLLERGQLSAAKPEGYFCLYFGRSWCAVVINCGEGLAVNVGAIPLHLEERYTVVSNTPVDSDITLSASLSQATWPLFSADTGSRISPDEWLSTPAGQTKSEQENELQEEVEIFAKEGVALNATRQWMRFRN</sequence>
<gene>
    <name evidence="1" type="ORF">H5P28_04475</name>
</gene>
<evidence type="ECO:0000313" key="2">
    <source>
        <dbReference type="Proteomes" id="UP000546464"/>
    </source>
</evidence>
<dbReference type="EMBL" id="JACHVB010000013">
    <property type="protein sequence ID" value="MBC2593511.1"/>
    <property type="molecule type" value="Genomic_DNA"/>
</dbReference>
<keyword evidence="2" id="KW-1185">Reference proteome</keyword>
<name>A0A842HDT4_9BACT</name>
<dbReference type="RefSeq" id="WP_185674512.1">
    <property type="nucleotide sequence ID" value="NZ_JACHVB010000013.1"/>
</dbReference>